<evidence type="ECO:0000256" key="5">
    <source>
        <dbReference type="ARBA" id="ARBA00022970"/>
    </source>
</evidence>
<keyword evidence="3" id="KW-0547">Nucleotide-binding</keyword>
<dbReference type="PROSITE" id="PS50893">
    <property type="entry name" value="ABC_TRANSPORTER_2"/>
    <property type="match status" value="1"/>
</dbReference>
<accession>A0A1N7H7S1</accession>
<name>A0A1N7H7S1_9RHOB</name>
<dbReference type="GO" id="GO:0005524">
    <property type="term" value="F:ATP binding"/>
    <property type="evidence" value="ECO:0007669"/>
    <property type="project" value="UniProtKB-KW"/>
</dbReference>
<gene>
    <name evidence="7" type="ORF">SAMN05421666_2651</name>
</gene>
<dbReference type="CDD" id="cd03224">
    <property type="entry name" value="ABC_TM1139_LivF_branched"/>
    <property type="match status" value="1"/>
</dbReference>
<evidence type="ECO:0000313" key="7">
    <source>
        <dbReference type="EMBL" id="SIS20917.1"/>
    </source>
</evidence>
<dbReference type="PROSITE" id="PS00211">
    <property type="entry name" value="ABC_TRANSPORTER_1"/>
    <property type="match status" value="1"/>
</dbReference>
<dbReference type="STRING" id="573024.SAMN05216208_2668"/>
<comment type="similarity">
    <text evidence="1">Belongs to the ABC transporter superfamily.</text>
</comment>
<dbReference type="SMART" id="SM00382">
    <property type="entry name" value="AAA"/>
    <property type="match status" value="1"/>
</dbReference>
<dbReference type="SUPFAM" id="SSF52540">
    <property type="entry name" value="P-loop containing nucleoside triphosphate hydrolases"/>
    <property type="match status" value="1"/>
</dbReference>
<dbReference type="InterPro" id="IPR003439">
    <property type="entry name" value="ABC_transporter-like_ATP-bd"/>
</dbReference>
<dbReference type="Pfam" id="PF00005">
    <property type="entry name" value="ABC_tran"/>
    <property type="match status" value="1"/>
</dbReference>
<dbReference type="InterPro" id="IPR052156">
    <property type="entry name" value="BCAA_Transport_ATP-bd_LivF"/>
</dbReference>
<evidence type="ECO:0000313" key="8">
    <source>
        <dbReference type="Proteomes" id="UP000186019"/>
    </source>
</evidence>
<keyword evidence="4 7" id="KW-0067">ATP-binding</keyword>
<dbReference type="InterPro" id="IPR017871">
    <property type="entry name" value="ABC_transporter-like_CS"/>
</dbReference>
<dbReference type="PANTHER" id="PTHR43820:SF4">
    <property type="entry name" value="HIGH-AFFINITY BRANCHED-CHAIN AMINO ACID TRANSPORT ATP-BINDING PROTEIN LIVF"/>
    <property type="match status" value="1"/>
</dbReference>
<dbReference type="AlphaFoldDB" id="A0A1N7H7S1"/>
<evidence type="ECO:0000256" key="4">
    <source>
        <dbReference type="ARBA" id="ARBA00022840"/>
    </source>
</evidence>
<keyword evidence="2" id="KW-0813">Transport</keyword>
<dbReference type="Proteomes" id="UP000186019">
    <property type="component" value="Unassembled WGS sequence"/>
</dbReference>
<reference evidence="7 8" key="1">
    <citation type="submission" date="2017-01" db="EMBL/GenBank/DDBJ databases">
        <authorList>
            <person name="Mah S.A."/>
            <person name="Swanson W.J."/>
            <person name="Moy G.W."/>
            <person name="Vacquier V.D."/>
        </authorList>
    </citation>
    <scope>NUCLEOTIDE SEQUENCE [LARGE SCALE GENOMIC DNA]</scope>
    <source>
        <strain evidence="7 8">DSM 29590</strain>
    </source>
</reference>
<sequence>MAEPLFQIEDLHGWYDESHVLHGISLSAQEGETVALIGRNGAGKSTTLRAAMNLLTRREGAIRVAGHDIMGTRRHRVAHEGLGYIPEERGIFASLSVEENLLLLPRTGDGGMSQSEVYEIFPNLYERRRAPGGTLSGGEQQMLAIARVLMTGPRILLLDEPTEGLAPVIVQAIGHLLRRLKEAGMTMLLVEQNFHFARQLADRFYLIENGRIVDEFTASEIEARAERIADVVGV</sequence>
<evidence type="ECO:0000259" key="6">
    <source>
        <dbReference type="PROSITE" id="PS50893"/>
    </source>
</evidence>
<feature type="domain" description="ABC transporter" evidence="6">
    <location>
        <begin position="6"/>
        <end position="234"/>
    </location>
</feature>
<keyword evidence="5" id="KW-0029">Amino-acid transport</keyword>
<keyword evidence="8" id="KW-1185">Reference proteome</keyword>
<evidence type="ECO:0000256" key="3">
    <source>
        <dbReference type="ARBA" id="ARBA00022741"/>
    </source>
</evidence>
<evidence type="ECO:0000256" key="1">
    <source>
        <dbReference type="ARBA" id="ARBA00005417"/>
    </source>
</evidence>
<dbReference type="EMBL" id="FTNV01000002">
    <property type="protein sequence ID" value="SIS20917.1"/>
    <property type="molecule type" value="Genomic_DNA"/>
</dbReference>
<organism evidence="7 8">
    <name type="scientific">Roseovarius nanhaiticus</name>
    <dbReference type="NCBI Taxonomy" id="573024"/>
    <lineage>
        <taxon>Bacteria</taxon>
        <taxon>Pseudomonadati</taxon>
        <taxon>Pseudomonadota</taxon>
        <taxon>Alphaproteobacteria</taxon>
        <taxon>Rhodobacterales</taxon>
        <taxon>Roseobacteraceae</taxon>
        <taxon>Roseovarius</taxon>
    </lineage>
</organism>
<dbReference type="InterPro" id="IPR027417">
    <property type="entry name" value="P-loop_NTPase"/>
</dbReference>
<dbReference type="InterPro" id="IPR003593">
    <property type="entry name" value="AAA+_ATPase"/>
</dbReference>
<dbReference type="Gene3D" id="3.40.50.300">
    <property type="entry name" value="P-loop containing nucleotide triphosphate hydrolases"/>
    <property type="match status" value="1"/>
</dbReference>
<protein>
    <submittedName>
        <fullName evidence="7">Amino acid/amide ABC transporter ATP-binding protein 2, HAAT family</fullName>
    </submittedName>
</protein>
<dbReference type="GO" id="GO:0016887">
    <property type="term" value="F:ATP hydrolysis activity"/>
    <property type="evidence" value="ECO:0007669"/>
    <property type="project" value="InterPro"/>
</dbReference>
<dbReference type="OrthoDB" id="9806149at2"/>
<evidence type="ECO:0000256" key="2">
    <source>
        <dbReference type="ARBA" id="ARBA00022448"/>
    </source>
</evidence>
<dbReference type="RefSeq" id="WP_076534700.1">
    <property type="nucleotide sequence ID" value="NZ_FOAC01000003.1"/>
</dbReference>
<dbReference type="GO" id="GO:0015807">
    <property type="term" value="P:L-amino acid transport"/>
    <property type="evidence" value="ECO:0007669"/>
    <property type="project" value="TreeGrafter"/>
</dbReference>
<proteinExistence type="inferred from homology"/>
<dbReference type="GO" id="GO:0015658">
    <property type="term" value="F:branched-chain amino acid transmembrane transporter activity"/>
    <property type="evidence" value="ECO:0007669"/>
    <property type="project" value="TreeGrafter"/>
</dbReference>
<dbReference type="PANTHER" id="PTHR43820">
    <property type="entry name" value="HIGH-AFFINITY BRANCHED-CHAIN AMINO ACID TRANSPORT ATP-BINDING PROTEIN LIVF"/>
    <property type="match status" value="1"/>
</dbReference>